<dbReference type="SUPFAM" id="SSF82714">
    <property type="entry name" value="Multidrug efflux transporter AcrB TolC docking domain, DN and DC subdomains"/>
    <property type="match status" value="2"/>
</dbReference>
<protein>
    <submittedName>
        <fullName evidence="9">Efflux RND transporter permease subunit</fullName>
    </submittedName>
</protein>
<reference evidence="9 10" key="1">
    <citation type="submission" date="2021-03" db="EMBL/GenBank/DDBJ databases">
        <title>Thiomicrorhabdus sp.nov.,novel sulfur-oxidizing bacteria isolated from coastal sediment.</title>
        <authorList>
            <person name="Liu X."/>
        </authorList>
    </citation>
    <scope>NUCLEOTIDE SEQUENCE [LARGE SCALE GENOMIC DNA]</scope>
    <source>
        <strain evidence="9 10">6S2-11</strain>
    </source>
</reference>
<evidence type="ECO:0000256" key="8">
    <source>
        <dbReference type="SAM" id="Phobius"/>
    </source>
</evidence>
<dbReference type="Proteomes" id="UP000664835">
    <property type="component" value="Unassembled WGS sequence"/>
</dbReference>
<feature type="transmembrane region" description="Helical" evidence="8">
    <location>
        <begin position="1011"/>
        <end position="1038"/>
    </location>
</feature>
<sequence>MLNSIIEYSLRNRILVLLVSIAIAVWGWQSLHKTPLDAIPDLSDVQVIIKTNYTGQTPQVVEDQVTYPISSLMMSVPQAKAVRGYSFFGDSYVYVLFEDGTDPYWARSRVLEYLSQVKSTLPAGVQPNLGPDASGVGWIYQYALVDRSNQQDLAQLRSIQDWFLKYELQSISGVSEVASIGGMLRQYQVEIEPNKLRAYGITLTQIQQAIKNSSAEVGASVIEQGEAEYMVAFKGYATGLEDLQQMTIGLNSSTGIPILLGDLAKIKFGAEARRGIAELDGEGEVVGGIVVMRSGENALDVINNVKAKLSELQRGLPQGVELIETYDRSALIERSIDNLSDKLIEEMIVVALVSILFLFHLRSALVAIISLPLGILGAFIIMEWLGITANIMSLAGIAIAIGTMVDAAIVMIENTHKHMEFFEKQQQRLPSVTEHWALVLKASKEVGGALFLSLLIIAMSFVPVFALQEQAGRLFSPLAMTKTLSMAVAAGLAITLVPVLLGYFVRGKLPKESSNPLNRFLVAIYNPVMTFLLNWPKGVILLATLSLATIIYPWQQLGSEFMPELEEGDLLYMPTTLPGLSIGNAQALLQQTDRLIKQFPEVKSVFGKIGRADTATDPAPLTMIETTIQLKDKSEWRDGMTLEKLIEELNQTVKLPGVTNAWVQPIKTRIDMLSTGIKTPIGVKISGDSLNEIENIGKQLEATLSKVDGTLSAYSDRAEGGRYIEILPRRKQLALYGLQAAELADILATAVGGKKLQTTLEGRERYSMNLRYPQSWRDSVQALQTLPIVTASGQQLQLGMVADVVVKLGPPMIKSENARLNGWTFVDLQPGTDLVGYIERAKQAVADNLDLPTGYSLTWSGQYEYLLKAQQSLQQIVPLALLIIFVLLYAIFKDAIEALMIMLVVPFALLGSVWFIWWLDFDYSVAVAVGMIALAGVAAEFGVVMLLYLKQAINQAIDENRLNNAVELRAAILQGAVQRVRPKAMTVSVIVIGLLPIMFGEGTGSDVMQRIAAPMIGGMISAPLVSMILLPILTYLLMLNRLKRGKLQTENRTDNQGAHA</sequence>
<feature type="transmembrane region" description="Helical" evidence="8">
    <location>
        <begin position="876"/>
        <end position="892"/>
    </location>
</feature>
<gene>
    <name evidence="9" type="ORF">J3998_08135</name>
</gene>
<feature type="transmembrane region" description="Helical" evidence="8">
    <location>
        <begin position="486"/>
        <end position="505"/>
    </location>
</feature>
<dbReference type="Gene3D" id="3.30.2090.10">
    <property type="entry name" value="Multidrug efflux transporter AcrB TolC docking domain, DN and DC subdomains"/>
    <property type="match status" value="2"/>
</dbReference>
<evidence type="ECO:0000256" key="5">
    <source>
        <dbReference type="ARBA" id="ARBA00022692"/>
    </source>
</evidence>
<comment type="subcellular location">
    <subcellularLocation>
        <location evidence="1">Cell membrane</location>
        <topology evidence="1">Multi-pass membrane protein</topology>
    </subcellularLocation>
</comment>
<comment type="caution">
    <text evidence="9">The sequence shown here is derived from an EMBL/GenBank/DDBJ whole genome shotgun (WGS) entry which is preliminary data.</text>
</comment>
<name>A0ABS3Q5J9_9GAMM</name>
<keyword evidence="4" id="KW-1003">Cell membrane</keyword>
<feature type="transmembrane region" description="Helical" evidence="8">
    <location>
        <begin position="343"/>
        <end position="359"/>
    </location>
</feature>
<keyword evidence="7 8" id="KW-0472">Membrane</keyword>
<dbReference type="Gene3D" id="3.30.70.1430">
    <property type="entry name" value="Multidrug efflux transporter AcrB pore domain"/>
    <property type="match status" value="2"/>
</dbReference>
<feature type="transmembrane region" description="Helical" evidence="8">
    <location>
        <begin position="446"/>
        <end position="466"/>
    </location>
</feature>
<feature type="transmembrane region" description="Helical" evidence="8">
    <location>
        <begin position="899"/>
        <end position="919"/>
    </location>
</feature>
<dbReference type="Gene3D" id="3.30.70.1320">
    <property type="entry name" value="Multidrug efflux transporter AcrB pore domain like"/>
    <property type="match status" value="1"/>
</dbReference>
<organism evidence="9 10">
    <name type="scientific">Thiomicrorhabdus marina</name>
    <dbReference type="NCBI Taxonomy" id="2818442"/>
    <lineage>
        <taxon>Bacteria</taxon>
        <taxon>Pseudomonadati</taxon>
        <taxon>Pseudomonadota</taxon>
        <taxon>Gammaproteobacteria</taxon>
        <taxon>Thiotrichales</taxon>
        <taxon>Piscirickettsiaceae</taxon>
        <taxon>Thiomicrorhabdus</taxon>
    </lineage>
</organism>
<feature type="transmembrane region" description="Helical" evidence="8">
    <location>
        <begin position="391"/>
        <end position="412"/>
    </location>
</feature>
<dbReference type="SUPFAM" id="SSF82866">
    <property type="entry name" value="Multidrug efflux transporter AcrB transmembrane domain"/>
    <property type="match status" value="2"/>
</dbReference>
<feature type="transmembrane region" description="Helical" evidence="8">
    <location>
        <begin position="925"/>
        <end position="949"/>
    </location>
</feature>
<feature type="transmembrane region" description="Helical" evidence="8">
    <location>
        <begin position="12"/>
        <end position="29"/>
    </location>
</feature>
<keyword evidence="10" id="KW-1185">Reference proteome</keyword>
<evidence type="ECO:0000256" key="3">
    <source>
        <dbReference type="ARBA" id="ARBA00022448"/>
    </source>
</evidence>
<dbReference type="SUPFAM" id="SSF82693">
    <property type="entry name" value="Multidrug efflux transporter AcrB pore domain, PN1, PN2, PC1 and PC2 subdomains"/>
    <property type="match status" value="2"/>
</dbReference>
<dbReference type="PANTHER" id="PTHR32063:SF19">
    <property type="entry name" value="CATION EFFLUX SYSTEM PROTEIN CUSA"/>
    <property type="match status" value="1"/>
</dbReference>
<evidence type="ECO:0000256" key="1">
    <source>
        <dbReference type="ARBA" id="ARBA00004651"/>
    </source>
</evidence>
<feature type="transmembrane region" description="Helical" evidence="8">
    <location>
        <begin position="364"/>
        <end position="385"/>
    </location>
</feature>
<keyword evidence="6 8" id="KW-1133">Transmembrane helix</keyword>
<evidence type="ECO:0000256" key="7">
    <source>
        <dbReference type="ARBA" id="ARBA00023136"/>
    </source>
</evidence>
<dbReference type="PANTHER" id="PTHR32063">
    <property type="match status" value="1"/>
</dbReference>
<dbReference type="Gene3D" id="1.20.1640.10">
    <property type="entry name" value="Multidrug efflux transporter AcrB transmembrane domain"/>
    <property type="match status" value="2"/>
</dbReference>
<evidence type="ECO:0000256" key="6">
    <source>
        <dbReference type="ARBA" id="ARBA00022989"/>
    </source>
</evidence>
<feature type="transmembrane region" description="Helical" evidence="8">
    <location>
        <begin position="982"/>
        <end position="999"/>
    </location>
</feature>
<dbReference type="Pfam" id="PF00873">
    <property type="entry name" value="ACR_tran"/>
    <property type="match status" value="1"/>
</dbReference>
<keyword evidence="5 8" id="KW-0812">Transmembrane</keyword>
<evidence type="ECO:0000313" key="9">
    <source>
        <dbReference type="EMBL" id="MBO1927546.1"/>
    </source>
</evidence>
<dbReference type="PRINTS" id="PR00702">
    <property type="entry name" value="ACRIFLAVINRP"/>
</dbReference>
<evidence type="ECO:0000313" key="10">
    <source>
        <dbReference type="Proteomes" id="UP000664835"/>
    </source>
</evidence>
<comment type="similarity">
    <text evidence="2">Belongs to the resistance-nodulation-cell division (RND) (TC 2.A.6) family.</text>
</comment>
<dbReference type="InterPro" id="IPR027463">
    <property type="entry name" value="AcrB_DN_DC_subdom"/>
</dbReference>
<dbReference type="InterPro" id="IPR001036">
    <property type="entry name" value="Acrflvin-R"/>
</dbReference>
<dbReference type="NCBIfam" id="TIGR00914">
    <property type="entry name" value="2A0601"/>
    <property type="match status" value="1"/>
</dbReference>
<accession>A0ABS3Q5J9</accession>
<dbReference type="Gene3D" id="3.30.70.1440">
    <property type="entry name" value="Multidrug efflux transporter AcrB pore domain"/>
    <property type="match status" value="1"/>
</dbReference>
<dbReference type="RefSeq" id="WP_208149853.1">
    <property type="nucleotide sequence ID" value="NZ_JAGETV010000013.1"/>
</dbReference>
<dbReference type="InterPro" id="IPR004763">
    <property type="entry name" value="CusA-like"/>
</dbReference>
<evidence type="ECO:0000256" key="2">
    <source>
        <dbReference type="ARBA" id="ARBA00010942"/>
    </source>
</evidence>
<proteinExistence type="inferred from homology"/>
<evidence type="ECO:0000256" key="4">
    <source>
        <dbReference type="ARBA" id="ARBA00022475"/>
    </source>
</evidence>
<keyword evidence="3" id="KW-0813">Transport</keyword>
<dbReference type="EMBL" id="JAGETV010000013">
    <property type="protein sequence ID" value="MBO1927546.1"/>
    <property type="molecule type" value="Genomic_DNA"/>
</dbReference>